<comment type="subcellular location">
    <subcellularLocation>
        <location evidence="1">Nucleus</location>
    </subcellularLocation>
</comment>
<dbReference type="SUPFAM" id="SSF48371">
    <property type="entry name" value="ARM repeat"/>
    <property type="match status" value="1"/>
</dbReference>
<evidence type="ECO:0000256" key="4">
    <source>
        <dbReference type="ARBA" id="ARBA00023054"/>
    </source>
</evidence>
<feature type="domain" description="Beta-catenin-like protein 1 N-terminal" evidence="7">
    <location>
        <begin position="77"/>
        <end position="184"/>
    </location>
</feature>
<evidence type="ECO:0000256" key="5">
    <source>
        <dbReference type="ARBA" id="ARBA00023242"/>
    </source>
</evidence>
<evidence type="ECO:0000256" key="1">
    <source>
        <dbReference type="ARBA" id="ARBA00004123"/>
    </source>
</evidence>
<feature type="compositionally biased region" description="Acidic residues" evidence="6">
    <location>
        <begin position="20"/>
        <end position="29"/>
    </location>
</feature>
<accession>A0AAN9V6W6</accession>
<evidence type="ECO:0000313" key="10">
    <source>
        <dbReference type="Proteomes" id="UP001378592"/>
    </source>
</evidence>
<dbReference type="Pfam" id="PF08216">
    <property type="entry name" value="CTNNBL"/>
    <property type="match status" value="1"/>
</dbReference>
<dbReference type="SMART" id="SM01156">
    <property type="entry name" value="DUF1716"/>
    <property type="match status" value="1"/>
</dbReference>
<dbReference type="PANTHER" id="PTHR14978:SF0">
    <property type="entry name" value="BETA-CATENIN-LIKE PROTEIN 1"/>
    <property type="match status" value="1"/>
</dbReference>
<sequence length="584" mass="67430">MDIGELLSYKPPNTPKRLAEEEEDDDNDTDYERQKKIRKLAKSRGLDSERLDKTTNLKKIGQSLPPPDPVKQEDTLTEEEREKIMEMVENEDTSQAETLSESDIKRMILLFEKRALKNQEMRIKFPDLPEKFMESEVELHETIQELHAIALVPDLYPVLVDFNAIPSMLELLAHENTDMAVAVVDLLQELTDVDVLHESQDGAEALMDALLAQQVCALLVQNLERMDESVKEEADGVHNTLAIFENLTEFRPEVCVDAAKQGLLQWLLRRLRVKMPFDANKLYASEILSILLQNTPDNRQMLGDLEGIDTILQQLAFYKRHDPATMDEHEMMENLFNCLCSSLMHAPNRERFLKGEGLQLMNLMLREKKLSRNGSLKVLDHAMSGPDGKENCNKFVDILGLRTIFPLFMKTPKKNRKRILTTQEHEEHVTSIIASMLRNCRGPQRQRLLSKFTENDHEKVDRLLELHFKYLEKVEEVDLVLEQERKENSTDDEDEDEGDEARYLRRLEGGLFTLQLVDYILLEVCTGGPPTIKQRVTQILNLRGGSLKTVRHVMREYAGNLGDEGDSEWRDIEQQRILQLVDKF</sequence>
<feature type="region of interest" description="Disordered" evidence="6">
    <location>
        <begin position="1"/>
        <end position="77"/>
    </location>
</feature>
<evidence type="ECO:0000313" key="8">
    <source>
        <dbReference type="EMBL" id="KAK7789386.1"/>
    </source>
</evidence>
<protein>
    <recommendedName>
        <fullName evidence="7">Beta-catenin-like protein 1 N-terminal domain-containing protein</fullName>
    </recommendedName>
</protein>
<proteinExistence type="predicted"/>
<dbReference type="FunFam" id="1.25.10.10:FF:000376">
    <property type="entry name" value="beta-catenin-like protein 1"/>
    <property type="match status" value="1"/>
</dbReference>
<name>A0AAN9V6W6_9ORTH</name>
<dbReference type="InterPro" id="IPR016024">
    <property type="entry name" value="ARM-type_fold"/>
</dbReference>
<dbReference type="InterPro" id="IPR039678">
    <property type="entry name" value="CTNNBL1"/>
</dbReference>
<dbReference type="GO" id="GO:0005681">
    <property type="term" value="C:spliceosomal complex"/>
    <property type="evidence" value="ECO:0007669"/>
    <property type="project" value="TreeGrafter"/>
</dbReference>
<dbReference type="AlphaFoldDB" id="A0AAN9V6W6"/>
<keyword evidence="5" id="KW-0539">Nucleus</keyword>
<comment type="caution">
    <text evidence="9">The sequence shown here is derived from an EMBL/GenBank/DDBJ whole genome shotgun (WGS) entry which is preliminary data.</text>
</comment>
<keyword evidence="2" id="KW-0597">Phosphoprotein</keyword>
<keyword evidence="10" id="KW-1185">Reference proteome</keyword>
<dbReference type="EMBL" id="JAZDUA010000590">
    <property type="protein sequence ID" value="KAK7790760.1"/>
    <property type="molecule type" value="Genomic_DNA"/>
</dbReference>
<dbReference type="PANTHER" id="PTHR14978">
    <property type="entry name" value="BETA-CATENIN-LIKE PROTEIN 1 NUCLEAR ASSOCIATED PROTEIN"/>
    <property type="match status" value="1"/>
</dbReference>
<dbReference type="Gene3D" id="1.25.10.10">
    <property type="entry name" value="Leucine-rich Repeat Variant"/>
    <property type="match status" value="1"/>
</dbReference>
<organism evidence="9 10">
    <name type="scientific">Gryllus longicercus</name>
    <dbReference type="NCBI Taxonomy" id="2509291"/>
    <lineage>
        <taxon>Eukaryota</taxon>
        <taxon>Metazoa</taxon>
        <taxon>Ecdysozoa</taxon>
        <taxon>Arthropoda</taxon>
        <taxon>Hexapoda</taxon>
        <taxon>Insecta</taxon>
        <taxon>Pterygota</taxon>
        <taxon>Neoptera</taxon>
        <taxon>Polyneoptera</taxon>
        <taxon>Orthoptera</taxon>
        <taxon>Ensifera</taxon>
        <taxon>Gryllidea</taxon>
        <taxon>Grylloidea</taxon>
        <taxon>Gryllidae</taxon>
        <taxon>Gryllinae</taxon>
        <taxon>Gryllus</taxon>
    </lineage>
</organism>
<dbReference type="EMBL" id="JAZDUA010000770">
    <property type="protein sequence ID" value="KAK7789386.1"/>
    <property type="molecule type" value="Genomic_DNA"/>
</dbReference>
<evidence type="ECO:0000256" key="3">
    <source>
        <dbReference type="ARBA" id="ARBA00022737"/>
    </source>
</evidence>
<evidence type="ECO:0000256" key="2">
    <source>
        <dbReference type="ARBA" id="ARBA00022553"/>
    </source>
</evidence>
<feature type="compositionally biased region" description="Basic and acidic residues" evidence="6">
    <location>
        <begin position="44"/>
        <end position="55"/>
    </location>
</feature>
<keyword evidence="3" id="KW-0677">Repeat</keyword>
<evidence type="ECO:0000313" key="9">
    <source>
        <dbReference type="EMBL" id="KAK7790760.1"/>
    </source>
</evidence>
<dbReference type="Proteomes" id="UP001378592">
    <property type="component" value="Unassembled WGS sequence"/>
</dbReference>
<evidence type="ECO:0000259" key="7">
    <source>
        <dbReference type="SMART" id="SM01156"/>
    </source>
</evidence>
<reference evidence="9 10" key="1">
    <citation type="submission" date="2024-03" db="EMBL/GenBank/DDBJ databases">
        <title>The genome assembly and annotation of the cricket Gryllus longicercus Weissman &amp; Gray.</title>
        <authorList>
            <person name="Szrajer S."/>
            <person name="Gray D."/>
            <person name="Ylla G."/>
        </authorList>
    </citation>
    <scope>NUCLEOTIDE SEQUENCE [LARGE SCALE GENOMIC DNA]</scope>
    <source>
        <strain evidence="9">DAG 2021-001</strain>
        <tissue evidence="9">Whole body minus gut</tissue>
    </source>
</reference>
<dbReference type="InterPro" id="IPR013180">
    <property type="entry name" value="CTNNBL1_N"/>
</dbReference>
<dbReference type="InterPro" id="IPR011989">
    <property type="entry name" value="ARM-like"/>
</dbReference>
<gene>
    <name evidence="9" type="ORF">R5R35_007465</name>
    <name evidence="8" type="ORF">R5R35_012702</name>
</gene>
<evidence type="ECO:0000256" key="6">
    <source>
        <dbReference type="SAM" id="MobiDB-lite"/>
    </source>
</evidence>
<keyword evidence="4" id="KW-0175">Coiled coil</keyword>